<dbReference type="InterPro" id="IPR025411">
    <property type="entry name" value="DUF4136"/>
</dbReference>
<evidence type="ECO:0000313" key="3">
    <source>
        <dbReference type="EMBL" id="AKQ45559.1"/>
    </source>
</evidence>
<dbReference type="Gene3D" id="3.30.160.670">
    <property type="match status" value="1"/>
</dbReference>
<feature type="signal peptide" evidence="1">
    <location>
        <begin position="1"/>
        <end position="20"/>
    </location>
</feature>
<dbReference type="KEGG" id="ruf:TH63_07710"/>
<gene>
    <name evidence="3" type="ORF">TH63_07710</name>
</gene>
<dbReference type="AlphaFoldDB" id="A0A0H4VPC1"/>
<organism evidence="3 4">
    <name type="scientific">Rufibacter radiotolerans</name>
    <dbReference type="NCBI Taxonomy" id="1379910"/>
    <lineage>
        <taxon>Bacteria</taxon>
        <taxon>Pseudomonadati</taxon>
        <taxon>Bacteroidota</taxon>
        <taxon>Cytophagia</taxon>
        <taxon>Cytophagales</taxon>
        <taxon>Hymenobacteraceae</taxon>
        <taxon>Rufibacter</taxon>
    </lineage>
</organism>
<dbReference type="EMBL" id="CP010777">
    <property type="protein sequence ID" value="AKQ45559.1"/>
    <property type="molecule type" value="Genomic_DNA"/>
</dbReference>
<feature type="domain" description="DUF4136" evidence="2">
    <location>
        <begin position="30"/>
        <end position="178"/>
    </location>
</feature>
<dbReference type="PROSITE" id="PS51257">
    <property type="entry name" value="PROKAR_LIPOPROTEIN"/>
    <property type="match status" value="1"/>
</dbReference>
<keyword evidence="4" id="KW-1185">Reference proteome</keyword>
<evidence type="ECO:0000313" key="4">
    <source>
        <dbReference type="Proteomes" id="UP000036458"/>
    </source>
</evidence>
<protein>
    <recommendedName>
        <fullName evidence="2">DUF4136 domain-containing protein</fullName>
    </recommendedName>
</protein>
<dbReference type="OrthoDB" id="118896at2"/>
<dbReference type="STRING" id="1379910.TH63_07710"/>
<accession>A0A0H4VPC1</accession>
<dbReference type="RefSeq" id="WP_076606440.1">
    <property type="nucleotide sequence ID" value="NZ_CP010777.1"/>
</dbReference>
<keyword evidence="1" id="KW-0732">Signal</keyword>
<name>A0A0H4VPC1_9BACT</name>
<dbReference type="Pfam" id="PF13590">
    <property type="entry name" value="DUF4136"/>
    <property type="match status" value="1"/>
</dbReference>
<reference evidence="3 4" key="1">
    <citation type="submission" date="2015-01" db="EMBL/GenBank/DDBJ databases">
        <title>Rufibacter sp./DG31D/ whole genome sequencing.</title>
        <authorList>
            <person name="Kim M.K."/>
            <person name="Srinivasan S."/>
            <person name="Lee J.-J."/>
        </authorList>
    </citation>
    <scope>NUCLEOTIDE SEQUENCE [LARGE SCALE GENOMIC DNA]</scope>
    <source>
        <strain evidence="3 4">DG31D</strain>
    </source>
</reference>
<evidence type="ECO:0000259" key="2">
    <source>
        <dbReference type="Pfam" id="PF13590"/>
    </source>
</evidence>
<proteinExistence type="predicted"/>
<sequence>MVRLRLMMCLGLLFLGVACQSVRVVKQEAAEQFSLASYKTFDFYPEDNGAKDTLSQESILDMKILKKEVEQHLTARGLVKSPQEPDVWVNLGMVIVEKDQTRETIFGRDAPYYLGQRRYSWKSQEVKVGQYKEGTISLHLVDRRNNELGWQGEAETVIPKKPASSEERIKEGVAALFKRIK</sequence>
<evidence type="ECO:0000256" key="1">
    <source>
        <dbReference type="SAM" id="SignalP"/>
    </source>
</evidence>
<dbReference type="PATRIC" id="fig|1379910.4.peg.1685"/>
<dbReference type="Proteomes" id="UP000036458">
    <property type="component" value="Chromosome"/>
</dbReference>
<feature type="chain" id="PRO_5005211033" description="DUF4136 domain-containing protein" evidence="1">
    <location>
        <begin position="21"/>
        <end position="181"/>
    </location>
</feature>